<dbReference type="AlphaFoldDB" id="A0A0E0AJT0"/>
<evidence type="ECO:0000313" key="4">
    <source>
        <dbReference type="Proteomes" id="UP000026961"/>
    </source>
</evidence>
<accession>A0A0E0AJT0</accession>
<evidence type="ECO:0000256" key="1">
    <source>
        <dbReference type="SAM" id="Coils"/>
    </source>
</evidence>
<keyword evidence="1" id="KW-0175">Coiled coil</keyword>
<organism evidence="3">
    <name type="scientific">Oryza glumipatula</name>
    <dbReference type="NCBI Taxonomy" id="40148"/>
    <lineage>
        <taxon>Eukaryota</taxon>
        <taxon>Viridiplantae</taxon>
        <taxon>Streptophyta</taxon>
        <taxon>Embryophyta</taxon>
        <taxon>Tracheophyta</taxon>
        <taxon>Spermatophyta</taxon>
        <taxon>Magnoliopsida</taxon>
        <taxon>Liliopsida</taxon>
        <taxon>Poales</taxon>
        <taxon>Poaceae</taxon>
        <taxon>BOP clade</taxon>
        <taxon>Oryzoideae</taxon>
        <taxon>Oryzeae</taxon>
        <taxon>Oryzinae</taxon>
        <taxon>Oryza</taxon>
    </lineage>
</organism>
<keyword evidence="2" id="KW-0472">Membrane</keyword>
<feature type="transmembrane region" description="Helical" evidence="2">
    <location>
        <begin position="126"/>
        <end position="146"/>
    </location>
</feature>
<feature type="coiled-coil region" evidence="1">
    <location>
        <begin position="92"/>
        <end position="126"/>
    </location>
</feature>
<keyword evidence="2" id="KW-0812">Transmembrane</keyword>
<name>A0A0E0AJT0_9ORYZ</name>
<proteinExistence type="predicted"/>
<reference evidence="3" key="2">
    <citation type="submission" date="2018-05" db="EMBL/GenBank/DDBJ databases">
        <title>OgluRS3 (Oryza glumaepatula Reference Sequence Version 3).</title>
        <authorList>
            <person name="Zhang J."/>
            <person name="Kudrna D."/>
            <person name="Lee S."/>
            <person name="Talag J."/>
            <person name="Welchert J."/>
            <person name="Wing R.A."/>
        </authorList>
    </citation>
    <scope>NUCLEOTIDE SEQUENCE [LARGE SCALE GENOMIC DNA]</scope>
</reference>
<dbReference type="Proteomes" id="UP000026961">
    <property type="component" value="Chromosome 7"/>
</dbReference>
<dbReference type="Gramene" id="OGLUM07G13690.1">
    <property type="protein sequence ID" value="OGLUM07G13690.1"/>
    <property type="gene ID" value="OGLUM07G13690"/>
</dbReference>
<sequence length="152" mass="17994">MAAMPRRGESLATTNFELHFFDFFPNPLSFPFMQQGARCYLWIWENLLREYVEEMVAYCHAGEFDSLRETCDELRWQLLDVQGRNIELCSILEAKEVQLQLYRDELNQSKREVAEMKHKMESEKAMLQWALYMLMFICVLCVSVVVGKNYLG</sequence>
<evidence type="ECO:0000313" key="3">
    <source>
        <dbReference type="EnsemblPlants" id="OGLUM07G13690.1"/>
    </source>
</evidence>
<dbReference type="HOGENOM" id="CLU_145057_0_0_1"/>
<keyword evidence="2" id="KW-1133">Transmembrane helix</keyword>
<dbReference type="EnsemblPlants" id="OGLUM07G13690.1">
    <property type="protein sequence ID" value="OGLUM07G13690.1"/>
    <property type="gene ID" value="OGLUM07G13690"/>
</dbReference>
<keyword evidence="4" id="KW-1185">Reference proteome</keyword>
<protein>
    <submittedName>
        <fullName evidence="3">Uncharacterized protein</fullName>
    </submittedName>
</protein>
<evidence type="ECO:0000256" key="2">
    <source>
        <dbReference type="SAM" id="Phobius"/>
    </source>
</evidence>
<reference evidence="3" key="1">
    <citation type="submission" date="2015-04" db="UniProtKB">
        <authorList>
            <consortium name="EnsemblPlants"/>
        </authorList>
    </citation>
    <scope>IDENTIFICATION</scope>
</reference>